<reference evidence="1" key="1">
    <citation type="submission" date="2021-12" db="EMBL/GenBank/DDBJ databases">
        <title>Discovery of the Pendulisporaceae a myxobacterial family with distinct sporulation behavior and unique specialized metabolism.</title>
        <authorList>
            <person name="Garcia R."/>
            <person name="Popoff A."/>
            <person name="Bader C.D."/>
            <person name="Loehr J."/>
            <person name="Walesch S."/>
            <person name="Walt C."/>
            <person name="Boldt J."/>
            <person name="Bunk B."/>
            <person name="Haeckl F.J.F.P.J."/>
            <person name="Gunesch A.P."/>
            <person name="Birkelbach J."/>
            <person name="Nuebel U."/>
            <person name="Pietschmann T."/>
            <person name="Bach T."/>
            <person name="Mueller R."/>
        </authorList>
    </citation>
    <scope>NUCLEOTIDE SEQUENCE</scope>
    <source>
        <strain evidence="1">MSr11367</strain>
    </source>
</reference>
<dbReference type="InterPro" id="IPR010732">
    <property type="entry name" value="T6SS_TssG-like"/>
</dbReference>
<name>A0ABZ2KV55_9BACT</name>
<dbReference type="PANTHER" id="PTHR35564">
    <property type="match status" value="1"/>
</dbReference>
<evidence type="ECO:0000313" key="1">
    <source>
        <dbReference type="EMBL" id="WXB02557.1"/>
    </source>
</evidence>
<organism evidence="1 2">
    <name type="scientific">Pendulispora rubella</name>
    <dbReference type="NCBI Taxonomy" id="2741070"/>
    <lineage>
        <taxon>Bacteria</taxon>
        <taxon>Pseudomonadati</taxon>
        <taxon>Myxococcota</taxon>
        <taxon>Myxococcia</taxon>
        <taxon>Myxococcales</taxon>
        <taxon>Sorangiineae</taxon>
        <taxon>Pendulisporaceae</taxon>
        <taxon>Pendulispora</taxon>
    </lineage>
</organism>
<gene>
    <name evidence="1" type="primary">tssG</name>
    <name evidence="1" type="ORF">LVJ94_37290</name>
</gene>
<accession>A0ABZ2KV55</accession>
<dbReference type="Pfam" id="PF06996">
    <property type="entry name" value="T6SS_TssG"/>
    <property type="match status" value="1"/>
</dbReference>
<keyword evidence="2" id="KW-1185">Reference proteome</keyword>
<dbReference type="NCBIfam" id="TIGR03347">
    <property type="entry name" value="VI_chp_1"/>
    <property type="match status" value="1"/>
</dbReference>
<dbReference type="Proteomes" id="UP001374803">
    <property type="component" value="Chromosome"/>
</dbReference>
<proteinExistence type="predicted"/>
<dbReference type="EMBL" id="CP089983">
    <property type="protein sequence ID" value="WXB02557.1"/>
    <property type="molecule type" value="Genomic_DNA"/>
</dbReference>
<dbReference type="PANTHER" id="PTHR35564:SF3">
    <property type="entry name" value="TYPE VI SECRETION SYSTEM BASEPLATE SUBUNIT TSSG"/>
    <property type="match status" value="1"/>
</dbReference>
<sequence length="373" mass="40471">MNHDEPIEPSPATERGVSQAHLDELVRTAHRVPFSTLIDHLERLIGPEAVPVGELGPPRAERIRFRHDIQPVFHAGDVSQLRIVEEHDEFTGRKSPPIFEVSTSFLGVVGSVSPLASFFTEDALRAAQQDDDAVLALYDAFHHRLISLFLRASRRVGLSPTLSAGGRDASTRRALSLVGGASFTAEVPALAPLMRLGRARLFAQRPRGRDALVQALSLAFPALTITVREAPWRDLELQPSEMTRLGERRNLLGEVVLGGVLTKQAGLLVLWIAPVGRATLARLVPNGADHARFRYVIEEVTGGFVDVAVEIEVRPGEEPRLELGNDEAALGGTAALGQRSPDDPPMIVRIDLSAGDEAVTWSFRASPPSPARA</sequence>
<dbReference type="RefSeq" id="WP_394832185.1">
    <property type="nucleotide sequence ID" value="NZ_CP089929.1"/>
</dbReference>
<protein>
    <submittedName>
        <fullName evidence="1">Type VI secretion system baseplate subunit TssG</fullName>
    </submittedName>
</protein>
<evidence type="ECO:0000313" key="2">
    <source>
        <dbReference type="Proteomes" id="UP001374803"/>
    </source>
</evidence>